<dbReference type="InterPro" id="IPR036056">
    <property type="entry name" value="Fibrinogen-like_C"/>
</dbReference>
<dbReference type="Proteomes" id="UP001249851">
    <property type="component" value="Unassembled WGS sequence"/>
</dbReference>
<keyword evidence="5" id="KW-0812">Transmembrane</keyword>
<dbReference type="GO" id="GO:0005201">
    <property type="term" value="F:extracellular matrix structural constituent"/>
    <property type="evidence" value="ECO:0007669"/>
    <property type="project" value="InterPro"/>
</dbReference>
<accession>A0AAD9Q458</accession>
<dbReference type="AlphaFoldDB" id="A0AAD9Q458"/>
<organism evidence="7 8">
    <name type="scientific">Acropora cervicornis</name>
    <name type="common">Staghorn coral</name>
    <dbReference type="NCBI Taxonomy" id="6130"/>
    <lineage>
        <taxon>Eukaryota</taxon>
        <taxon>Metazoa</taxon>
        <taxon>Cnidaria</taxon>
        <taxon>Anthozoa</taxon>
        <taxon>Hexacorallia</taxon>
        <taxon>Scleractinia</taxon>
        <taxon>Astrocoeniina</taxon>
        <taxon>Acroporidae</taxon>
        <taxon>Acropora</taxon>
    </lineage>
</organism>
<dbReference type="GO" id="GO:0005576">
    <property type="term" value="C:extracellular region"/>
    <property type="evidence" value="ECO:0007669"/>
    <property type="project" value="UniProtKB-SubCell"/>
</dbReference>
<dbReference type="PROSITE" id="PS50026">
    <property type="entry name" value="EGF_3"/>
    <property type="match status" value="1"/>
</dbReference>
<comment type="subcellular location">
    <subcellularLocation>
        <location evidence="1">Secreted</location>
    </subcellularLocation>
</comment>
<evidence type="ECO:0000256" key="5">
    <source>
        <dbReference type="SAM" id="Phobius"/>
    </source>
</evidence>
<comment type="caution">
    <text evidence="4">Lacks conserved residue(s) required for the propagation of feature annotation.</text>
</comment>
<dbReference type="Gene3D" id="2.60.120.1000">
    <property type="match status" value="1"/>
</dbReference>
<evidence type="ECO:0000256" key="3">
    <source>
        <dbReference type="ARBA" id="ARBA00023119"/>
    </source>
</evidence>
<keyword evidence="3" id="KW-0176">Collagen</keyword>
<evidence type="ECO:0000256" key="2">
    <source>
        <dbReference type="ARBA" id="ARBA00022525"/>
    </source>
</evidence>
<keyword evidence="2" id="KW-0964">Secreted</keyword>
<dbReference type="Pfam" id="PF01410">
    <property type="entry name" value="COLFI"/>
    <property type="match status" value="1"/>
</dbReference>
<dbReference type="SUPFAM" id="SSF56496">
    <property type="entry name" value="Fibrinogen C-terminal domain-like"/>
    <property type="match status" value="1"/>
</dbReference>
<gene>
    <name evidence="7" type="ORF">P5673_024139</name>
</gene>
<proteinExistence type="predicted"/>
<name>A0AAD9Q458_ACRCE</name>
<evidence type="ECO:0000259" key="6">
    <source>
        <dbReference type="PROSITE" id="PS50026"/>
    </source>
</evidence>
<dbReference type="PROSITE" id="PS00022">
    <property type="entry name" value="EGF_1"/>
    <property type="match status" value="1"/>
</dbReference>
<sequence>MSNIELVMLSSRLSRMAPSRELAICGVTAFVFIVCSLLAVGIPTDAEREKVPNEGSCRVKCYMEPDCVSINVGPLDSRGEITCELNDATWENGHESDMKELVNYTYLGIENHCHSHSCIGSSTCQVGFTSKGFRCKCRPGGVGDFCEGAATSCSEIKSLDNSARDGDYVIDPDGEGGLQMFRVSCDMTDKNGVGVTVISHNSENRTLVDGYEKSGSYKRDIKYMRANLTQLTELTKVSLHCEQSIKYECYNSRLHNGNTTVGWWMSRDDTKMTYWDGASGINQCACAVNGSCARSDRRCNCDKDDSEWRFDSGLLTNKIHLPVKQLRFGDTGVARNATSNETGYHTLGKFRCYGIAQL</sequence>
<dbReference type="EMBL" id="JARQWQ010000070">
    <property type="protein sequence ID" value="KAK2554427.1"/>
    <property type="molecule type" value="Genomic_DNA"/>
</dbReference>
<evidence type="ECO:0000256" key="1">
    <source>
        <dbReference type="ARBA" id="ARBA00004613"/>
    </source>
</evidence>
<comment type="caution">
    <text evidence="7">The sequence shown here is derived from an EMBL/GenBank/DDBJ whole genome shotgun (WGS) entry which is preliminary data.</text>
</comment>
<evidence type="ECO:0000313" key="7">
    <source>
        <dbReference type="EMBL" id="KAK2554427.1"/>
    </source>
</evidence>
<dbReference type="GO" id="GO:0005581">
    <property type="term" value="C:collagen trimer"/>
    <property type="evidence" value="ECO:0007669"/>
    <property type="project" value="UniProtKB-KW"/>
</dbReference>
<feature type="domain" description="EGF-like" evidence="6">
    <location>
        <begin position="109"/>
        <end position="147"/>
    </location>
</feature>
<keyword evidence="5" id="KW-1133">Transmembrane helix</keyword>
<feature type="transmembrane region" description="Helical" evidence="5">
    <location>
        <begin position="21"/>
        <end position="42"/>
    </location>
</feature>
<evidence type="ECO:0000256" key="4">
    <source>
        <dbReference type="PROSITE-ProRule" id="PRU00076"/>
    </source>
</evidence>
<feature type="disulfide bond" evidence="4">
    <location>
        <begin position="118"/>
        <end position="135"/>
    </location>
</feature>
<reference evidence="7" key="2">
    <citation type="journal article" date="2023" name="Science">
        <title>Genomic signatures of disease resistance in endangered staghorn corals.</title>
        <authorList>
            <person name="Vollmer S.V."/>
            <person name="Selwyn J.D."/>
            <person name="Despard B.A."/>
            <person name="Roesel C.L."/>
        </authorList>
    </citation>
    <scope>NUCLEOTIDE SEQUENCE</scope>
    <source>
        <strain evidence="7">K2</strain>
    </source>
</reference>
<protein>
    <submittedName>
        <fullName evidence="7">Neurexin-4</fullName>
    </submittedName>
</protein>
<dbReference type="InterPro" id="IPR000885">
    <property type="entry name" value="Fib_collagen_C"/>
</dbReference>
<dbReference type="InterPro" id="IPR000742">
    <property type="entry name" value="EGF"/>
</dbReference>
<keyword evidence="4" id="KW-0245">EGF-like domain</keyword>
<evidence type="ECO:0000313" key="8">
    <source>
        <dbReference type="Proteomes" id="UP001249851"/>
    </source>
</evidence>
<dbReference type="NCBIfam" id="NF040941">
    <property type="entry name" value="GGGWT_bact"/>
    <property type="match status" value="1"/>
</dbReference>
<feature type="disulfide bond" evidence="4">
    <location>
        <begin position="137"/>
        <end position="146"/>
    </location>
</feature>
<keyword evidence="4" id="KW-1015">Disulfide bond</keyword>
<reference evidence="7" key="1">
    <citation type="journal article" date="2023" name="G3 (Bethesda)">
        <title>Whole genome assembly and annotation of the endangered Caribbean coral Acropora cervicornis.</title>
        <authorList>
            <person name="Selwyn J.D."/>
            <person name="Vollmer S.V."/>
        </authorList>
    </citation>
    <scope>NUCLEOTIDE SEQUENCE</scope>
    <source>
        <strain evidence="7">K2</strain>
    </source>
</reference>
<keyword evidence="5" id="KW-0472">Membrane</keyword>
<keyword evidence="8" id="KW-1185">Reference proteome</keyword>